<keyword evidence="3" id="KW-1185">Reference proteome</keyword>
<feature type="chain" id="PRO_5047017637" evidence="1">
    <location>
        <begin position="26"/>
        <end position="326"/>
    </location>
</feature>
<proteinExistence type="predicted"/>
<dbReference type="RefSeq" id="WP_241035939.1">
    <property type="nucleotide sequence ID" value="NZ_BAAAJF010000078.1"/>
</dbReference>
<dbReference type="InterPro" id="IPR046312">
    <property type="entry name" value="DUF6454"/>
</dbReference>
<gene>
    <name evidence="2" type="ORF">MMF94_09505</name>
</gene>
<keyword evidence="1" id="KW-0732">Signal</keyword>
<evidence type="ECO:0000256" key="1">
    <source>
        <dbReference type="SAM" id="SignalP"/>
    </source>
</evidence>
<dbReference type="InterPro" id="IPR011044">
    <property type="entry name" value="Quino_amine_DH_bsu"/>
</dbReference>
<comment type="caution">
    <text evidence="2">The sequence shown here is derived from an EMBL/GenBank/DDBJ whole genome shotgun (WGS) entry which is preliminary data.</text>
</comment>
<dbReference type="SUPFAM" id="SSF50969">
    <property type="entry name" value="YVTN repeat-like/Quinoprotein amine dehydrogenase"/>
    <property type="match status" value="1"/>
</dbReference>
<reference evidence="2 3" key="1">
    <citation type="submission" date="2022-03" db="EMBL/GenBank/DDBJ databases">
        <title>Pseudonocardia alaer sp. nov., a novel actinomycete isolated from reed forest soil.</title>
        <authorList>
            <person name="Wang L."/>
        </authorList>
    </citation>
    <scope>NUCLEOTIDE SEQUENCE [LARGE SCALE GENOMIC DNA]</scope>
    <source>
        <strain evidence="2 3">Y-16303</strain>
    </source>
</reference>
<protein>
    <submittedName>
        <fullName evidence="2">DUF6454 family protein</fullName>
    </submittedName>
</protein>
<evidence type="ECO:0000313" key="2">
    <source>
        <dbReference type="EMBL" id="MCH6165917.1"/>
    </source>
</evidence>
<organism evidence="2 3">
    <name type="scientific">Pseudonocardia alaniniphila</name>
    <dbReference type="NCBI Taxonomy" id="75291"/>
    <lineage>
        <taxon>Bacteria</taxon>
        <taxon>Bacillati</taxon>
        <taxon>Actinomycetota</taxon>
        <taxon>Actinomycetes</taxon>
        <taxon>Pseudonocardiales</taxon>
        <taxon>Pseudonocardiaceae</taxon>
        <taxon>Pseudonocardia</taxon>
    </lineage>
</organism>
<dbReference type="Pfam" id="PF20055">
    <property type="entry name" value="DUF6454"/>
    <property type="match status" value="1"/>
</dbReference>
<feature type="signal peptide" evidence="1">
    <location>
        <begin position="1"/>
        <end position="25"/>
    </location>
</feature>
<dbReference type="Proteomes" id="UP001299970">
    <property type="component" value="Unassembled WGS sequence"/>
</dbReference>
<name>A0ABS9TBN4_9PSEU</name>
<dbReference type="EMBL" id="JAKXMK010000007">
    <property type="protein sequence ID" value="MCH6165917.1"/>
    <property type="molecule type" value="Genomic_DNA"/>
</dbReference>
<accession>A0ABS9TBN4</accession>
<evidence type="ECO:0000313" key="3">
    <source>
        <dbReference type="Proteomes" id="UP001299970"/>
    </source>
</evidence>
<sequence>MFAVGAAAAALALAALLPSAGNAVAEPRASSPAASGGDLASDLAAVDRSTEWQLLSTVKLGFPTYHPEGLVVTADRFYLTSTQIIEPTKTYPAPVDGFDRTPGKGIGHLFVIDRDGKLVKDVILGQGDVYHPGGIDLHGDDLWIPVAQYRPGSTAEIDRVDVRTLAVTAEFTVDDHIGGIVYDASTGHLVGNNWGSRTFYEWTPSGKPVATWKNPENLVDFQDCQYVPKGKMACGGITNLPQMPSAGGAKATYELGGVALLDLRSHTVVNEFPFQQWSAAGHVMTRNPLKLAADGNVITMWAAPDNGEETAGTQIYTWQAKVTAKG</sequence>